<dbReference type="AlphaFoldDB" id="A0A453ASZ5"/>
<protein>
    <submittedName>
        <fullName evidence="2">Uncharacterized protein</fullName>
    </submittedName>
</protein>
<reference evidence="3" key="1">
    <citation type="journal article" date="2014" name="Science">
        <title>Ancient hybridizations among the ancestral genomes of bread wheat.</title>
        <authorList>
            <consortium name="International Wheat Genome Sequencing Consortium,"/>
            <person name="Marcussen T."/>
            <person name="Sandve S.R."/>
            <person name="Heier L."/>
            <person name="Spannagl M."/>
            <person name="Pfeifer M."/>
            <person name="Jakobsen K.S."/>
            <person name="Wulff B.B."/>
            <person name="Steuernagel B."/>
            <person name="Mayer K.F."/>
            <person name="Olsen O.A."/>
        </authorList>
    </citation>
    <scope>NUCLEOTIDE SEQUENCE [LARGE SCALE GENOMIC DNA]</scope>
    <source>
        <strain evidence="3">cv. AL8/78</strain>
    </source>
</reference>
<sequence length="47" mass="5498">QIRRRRMVGKRSLIPRLMMTLCILISLLCTRRCAPDWPSSNCSPTCY</sequence>
<keyword evidence="1" id="KW-0732">Signal</keyword>
<accession>A0A453ASZ5</accession>
<reference evidence="3" key="2">
    <citation type="journal article" date="2017" name="Nat. Plants">
        <title>The Aegilops tauschii genome reveals multiple impacts of transposons.</title>
        <authorList>
            <person name="Zhao G."/>
            <person name="Zou C."/>
            <person name="Li K."/>
            <person name="Wang K."/>
            <person name="Li T."/>
            <person name="Gao L."/>
            <person name="Zhang X."/>
            <person name="Wang H."/>
            <person name="Yang Z."/>
            <person name="Liu X."/>
            <person name="Jiang W."/>
            <person name="Mao L."/>
            <person name="Kong X."/>
            <person name="Jiao Y."/>
            <person name="Jia J."/>
        </authorList>
    </citation>
    <scope>NUCLEOTIDE SEQUENCE [LARGE SCALE GENOMIC DNA]</scope>
    <source>
        <strain evidence="3">cv. AL8/78</strain>
    </source>
</reference>
<evidence type="ECO:0000313" key="2">
    <source>
        <dbReference type="EnsemblPlants" id="AET2Gv20252700.1"/>
    </source>
</evidence>
<dbReference type="Proteomes" id="UP000015105">
    <property type="component" value="Chromosome 2D"/>
</dbReference>
<reference evidence="2" key="3">
    <citation type="journal article" date="2017" name="Nature">
        <title>Genome sequence of the progenitor of the wheat D genome Aegilops tauschii.</title>
        <authorList>
            <person name="Luo M.C."/>
            <person name="Gu Y.Q."/>
            <person name="Puiu D."/>
            <person name="Wang H."/>
            <person name="Twardziok S.O."/>
            <person name="Deal K.R."/>
            <person name="Huo N."/>
            <person name="Zhu T."/>
            <person name="Wang L."/>
            <person name="Wang Y."/>
            <person name="McGuire P.E."/>
            <person name="Liu S."/>
            <person name="Long H."/>
            <person name="Ramasamy R.K."/>
            <person name="Rodriguez J.C."/>
            <person name="Van S.L."/>
            <person name="Yuan L."/>
            <person name="Wang Z."/>
            <person name="Xia Z."/>
            <person name="Xiao L."/>
            <person name="Anderson O.D."/>
            <person name="Ouyang S."/>
            <person name="Liang Y."/>
            <person name="Zimin A.V."/>
            <person name="Pertea G."/>
            <person name="Qi P."/>
            <person name="Bennetzen J.L."/>
            <person name="Dai X."/>
            <person name="Dawson M.W."/>
            <person name="Muller H.G."/>
            <person name="Kugler K."/>
            <person name="Rivarola-Duarte L."/>
            <person name="Spannagl M."/>
            <person name="Mayer K.F.X."/>
            <person name="Lu F.H."/>
            <person name="Bevan M.W."/>
            <person name="Leroy P."/>
            <person name="Li P."/>
            <person name="You F.M."/>
            <person name="Sun Q."/>
            <person name="Liu Z."/>
            <person name="Lyons E."/>
            <person name="Wicker T."/>
            <person name="Salzberg S.L."/>
            <person name="Devos K.M."/>
            <person name="Dvorak J."/>
        </authorList>
    </citation>
    <scope>NUCLEOTIDE SEQUENCE [LARGE SCALE GENOMIC DNA]</scope>
    <source>
        <strain evidence="2">cv. AL8/78</strain>
    </source>
</reference>
<dbReference type="EnsemblPlants" id="AET2Gv20252700.1">
    <property type="protein sequence ID" value="AET2Gv20252700.1"/>
    <property type="gene ID" value="AET2Gv20252700"/>
</dbReference>
<dbReference type="Gramene" id="AET2Gv20252700.1">
    <property type="protein sequence ID" value="AET2Gv20252700.1"/>
    <property type="gene ID" value="AET2Gv20252700"/>
</dbReference>
<reference evidence="2" key="4">
    <citation type="submission" date="2019-03" db="UniProtKB">
        <authorList>
            <consortium name="EnsemblPlants"/>
        </authorList>
    </citation>
    <scope>IDENTIFICATION</scope>
</reference>
<proteinExistence type="predicted"/>
<feature type="chain" id="PRO_5019207632" evidence="1">
    <location>
        <begin position="34"/>
        <end position="47"/>
    </location>
</feature>
<name>A0A453ASZ5_AEGTS</name>
<keyword evidence="3" id="KW-1185">Reference proteome</keyword>
<reference evidence="2" key="5">
    <citation type="journal article" date="2021" name="G3 (Bethesda)">
        <title>Aegilops tauschii genome assembly Aet v5.0 features greater sequence contiguity and improved annotation.</title>
        <authorList>
            <person name="Wang L."/>
            <person name="Zhu T."/>
            <person name="Rodriguez J.C."/>
            <person name="Deal K.R."/>
            <person name="Dubcovsky J."/>
            <person name="McGuire P.E."/>
            <person name="Lux T."/>
            <person name="Spannagl M."/>
            <person name="Mayer K.F.X."/>
            <person name="Baldrich P."/>
            <person name="Meyers B.C."/>
            <person name="Huo N."/>
            <person name="Gu Y.Q."/>
            <person name="Zhou H."/>
            <person name="Devos K.M."/>
            <person name="Bennetzen J.L."/>
            <person name="Unver T."/>
            <person name="Budak H."/>
            <person name="Gulick P.J."/>
            <person name="Galiba G."/>
            <person name="Kalapos B."/>
            <person name="Nelson D.R."/>
            <person name="Li P."/>
            <person name="You F.M."/>
            <person name="Luo M.C."/>
            <person name="Dvorak J."/>
        </authorList>
    </citation>
    <scope>NUCLEOTIDE SEQUENCE [LARGE SCALE GENOMIC DNA]</scope>
    <source>
        <strain evidence="2">cv. AL8/78</strain>
    </source>
</reference>
<organism evidence="2 3">
    <name type="scientific">Aegilops tauschii subsp. strangulata</name>
    <name type="common">Goatgrass</name>
    <dbReference type="NCBI Taxonomy" id="200361"/>
    <lineage>
        <taxon>Eukaryota</taxon>
        <taxon>Viridiplantae</taxon>
        <taxon>Streptophyta</taxon>
        <taxon>Embryophyta</taxon>
        <taxon>Tracheophyta</taxon>
        <taxon>Spermatophyta</taxon>
        <taxon>Magnoliopsida</taxon>
        <taxon>Liliopsida</taxon>
        <taxon>Poales</taxon>
        <taxon>Poaceae</taxon>
        <taxon>BOP clade</taxon>
        <taxon>Pooideae</taxon>
        <taxon>Triticodae</taxon>
        <taxon>Triticeae</taxon>
        <taxon>Triticinae</taxon>
        <taxon>Aegilops</taxon>
    </lineage>
</organism>
<evidence type="ECO:0000256" key="1">
    <source>
        <dbReference type="SAM" id="SignalP"/>
    </source>
</evidence>
<feature type="signal peptide" evidence="1">
    <location>
        <begin position="1"/>
        <end position="33"/>
    </location>
</feature>
<evidence type="ECO:0000313" key="3">
    <source>
        <dbReference type="Proteomes" id="UP000015105"/>
    </source>
</evidence>